<dbReference type="Gene3D" id="2.20.200.10">
    <property type="entry name" value="Outer membrane efflux proteins (OEP)"/>
    <property type="match status" value="1"/>
</dbReference>
<dbReference type="RefSeq" id="WP_316699291.1">
    <property type="nucleotide sequence ID" value="NZ_CP136336.1"/>
</dbReference>
<dbReference type="InterPro" id="IPR010131">
    <property type="entry name" value="MdtP/NodT-like"/>
</dbReference>
<evidence type="ECO:0000256" key="10">
    <source>
        <dbReference type="SAM" id="Phobius"/>
    </source>
</evidence>
<evidence type="ECO:0000256" key="2">
    <source>
        <dbReference type="ARBA" id="ARBA00007613"/>
    </source>
</evidence>
<keyword evidence="8 9" id="KW-0449">Lipoprotein</keyword>
<keyword evidence="4 9" id="KW-0812">Transmembrane</keyword>
<dbReference type="PANTHER" id="PTHR30203:SF20">
    <property type="entry name" value="MULTIDRUG RESISTANCE OUTER MEMBRANE PROTEIN MDTP-RELATED"/>
    <property type="match status" value="1"/>
</dbReference>
<protein>
    <submittedName>
        <fullName evidence="11">Efflux transporter outer membrane subunit</fullName>
    </submittedName>
</protein>
<keyword evidence="6 9" id="KW-0472">Membrane</keyword>
<reference evidence="11 12" key="1">
    <citation type="submission" date="2023-10" db="EMBL/GenBank/DDBJ databases">
        <title>Bacteria for the degradation of biodegradable plastic PBAT(Polybutylene adipate terephthalate).</title>
        <authorList>
            <person name="Weon H.-Y."/>
            <person name="Yeon J."/>
        </authorList>
    </citation>
    <scope>NUCLEOTIDE SEQUENCE [LARGE SCALE GENOMIC DNA]</scope>
    <source>
        <strain evidence="11 12">SBD 7-3</strain>
    </source>
</reference>
<proteinExistence type="inferred from homology"/>
<evidence type="ECO:0000256" key="6">
    <source>
        <dbReference type="ARBA" id="ARBA00023136"/>
    </source>
</evidence>
<keyword evidence="3 9" id="KW-1134">Transmembrane beta strand</keyword>
<keyword evidence="12" id="KW-1185">Reference proteome</keyword>
<dbReference type="NCBIfam" id="TIGR01845">
    <property type="entry name" value="outer_NodT"/>
    <property type="match status" value="1"/>
</dbReference>
<evidence type="ECO:0000313" key="12">
    <source>
        <dbReference type="Proteomes" id="UP001303946"/>
    </source>
</evidence>
<comment type="subcellular location">
    <subcellularLocation>
        <location evidence="9">Cell membrane</location>
        <topology evidence="9">Lipid-anchor</topology>
    </subcellularLocation>
    <subcellularLocation>
        <location evidence="1">Membrane</location>
    </subcellularLocation>
</comment>
<accession>A0ABZ0CPD2</accession>
<evidence type="ECO:0000256" key="9">
    <source>
        <dbReference type="RuleBase" id="RU362097"/>
    </source>
</evidence>
<evidence type="ECO:0000256" key="1">
    <source>
        <dbReference type="ARBA" id="ARBA00004370"/>
    </source>
</evidence>
<sequence>MTQPDTLAASPHAQPPTTRTVAPVLTALAVALASALVLTLAGCASTQGIAPTAKKLDPATLGLAGTAPTPEPAPRLDAQWWRSFGDDTLTGLVDQALAGSPNLKVAQARLQRAQAGADVVRSADWPQLNAGFDAQRQHYTANGLVPPPIAGTMRETGTLQATASWEIDFFGRNRAALDAAVGAQRAAEADAQAARVLLASNVARSYLQLARLVEQREVAQASLQQRDSVLSLIRQRVDAGLDTKVELRQGEGALPETRAQLEALDEQITLTRHALAALTVQPPNALDALTPRLATLKAQPLPGAVPADLLGRRADISAARWRVEAATGDVKAARAQFYPNVNLTAFVGFSSIGLDRLLKSSSEQFGAGPAIRLPIFDAGRLRANLRGKSADLDAAVESYNATLVDAVRDVADQIASLQSITRQQTEQAAAREAAESAYDIAVQRYKAGLGTYLVVLNAESGVLAQRRAAADLQARALDTQVALIRSLGGGYANDTTAAAHTVAGH</sequence>
<dbReference type="Pfam" id="PF02321">
    <property type="entry name" value="OEP"/>
    <property type="match status" value="2"/>
</dbReference>
<dbReference type="SUPFAM" id="SSF56954">
    <property type="entry name" value="Outer membrane efflux proteins (OEP)"/>
    <property type="match status" value="1"/>
</dbReference>
<evidence type="ECO:0000313" key="11">
    <source>
        <dbReference type="EMBL" id="WOB06698.1"/>
    </source>
</evidence>
<evidence type="ECO:0000256" key="3">
    <source>
        <dbReference type="ARBA" id="ARBA00022452"/>
    </source>
</evidence>
<dbReference type="InterPro" id="IPR003423">
    <property type="entry name" value="OMP_efflux"/>
</dbReference>
<feature type="transmembrane region" description="Helical" evidence="10">
    <location>
        <begin position="21"/>
        <end position="41"/>
    </location>
</feature>
<keyword evidence="7 9" id="KW-0564">Palmitate</keyword>
<comment type="similarity">
    <text evidence="2 9">Belongs to the outer membrane factor (OMF) (TC 1.B.17) family.</text>
</comment>
<name>A0ABZ0CPD2_9BURK</name>
<evidence type="ECO:0000256" key="8">
    <source>
        <dbReference type="ARBA" id="ARBA00023288"/>
    </source>
</evidence>
<organism evidence="11 12">
    <name type="scientific">Piscinibacter gummiphilus</name>
    <dbReference type="NCBI Taxonomy" id="946333"/>
    <lineage>
        <taxon>Bacteria</taxon>
        <taxon>Pseudomonadati</taxon>
        <taxon>Pseudomonadota</taxon>
        <taxon>Betaproteobacteria</taxon>
        <taxon>Burkholderiales</taxon>
        <taxon>Sphaerotilaceae</taxon>
        <taxon>Piscinibacter</taxon>
    </lineage>
</organism>
<evidence type="ECO:0000256" key="7">
    <source>
        <dbReference type="ARBA" id="ARBA00023139"/>
    </source>
</evidence>
<keyword evidence="10" id="KW-1133">Transmembrane helix</keyword>
<dbReference type="Proteomes" id="UP001303946">
    <property type="component" value="Chromosome"/>
</dbReference>
<dbReference type="PANTHER" id="PTHR30203">
    <property type="entry name" value="OUTER MEMBRANE CATION EFFLUX PROTEIN"/>
    <property type="match status" value="1"/>
</dbReference>
<evidence type="ECO:0000256" key="4">
    <source>
        <dbReference type="ARBA" id="ARBA00022692"/>
    </source>
</evidence>
<dbReference type="EMBL" id="CP136336">
    <property type="protein sequence ID" value="WOB06698.1"/>
    <property type="molecule type" value="Genomic_DNA"/>
</dbReference>
<keyword evidence="5" id="KW-0732">Signal</keyword>
<gene>
    <name evidence="11" type="ORF">RXV79_17415</name>
</gene>
<dbReference type="Gene3D" id="1.20.1600.10">
    <property type="entry name" value="Outer membrane efflux proteins (OEP)"/>
    <property type="match status" value="1"/>
</dbReference>
<evidence type="ECO:0000256" key="5">
    <source>
        <dbReference type="ARBA" id="ARBA00022729"/>
    </source>
</evidence>